<evidence type="ECO:0000256" key="3">
    <source>
        <dbReference type="ARBA" id="ARBA00023034"/>
    </source>
</evidence>
<proteinExistence type="predicted"/>
<dbReference type="PANTHER" id="PTHR13228:SF3">
    <property type="entry name" value="CONSERVED OLIGOMERIC GOLGI COMPLEX SUBUNIT 5"/>
    <property type="match status" value="1"/>
</dbReference>
<dbReference type="GO" id="GO:0000139">
    <property type="term" value="C:Golgi membrane"/>
    <property type="evidence" value="ECO:0007669"/>
    <property type="project" value="UniProtKB-SubCell"/>
</dbReference>
<evidence type="ECO:0000256" key="4">
    <source>
        <dbReference type="ARBA" id="ARBA00023136"/>
    </source>
</evidence>
<evidence type="ECO:0000259" key="7">
    <source>
        <dbReference type="Pfam" id="PF20649"/>
    </source>
</evidence>
<feature type="domain" description="Conserved oligomeric Golgi complex subunit 5 N-terminal" evidence="6">
    <location>
        <begin position="37"/>
        <end position="143"/>
    </location>
</feature>
<dbReference type="GO" id="GO:0006891">
    <property type="term" value="P:intra-Golgi vesicle-mediated transport"/>
    <property type="evidence" value="ECO:0007669"/>
    <property type="project" value="InterPro"/>
</dbReference>
<sequence>MGGESDVWQTLENDPFLCQFLQQHNQVTQKNEVGPISQTLAVSDQLSKLAHGISLLEKELHSQVLENHEHLVSQATWVDRLESILADMQSHVQRLVSSVERLRTKIVDPFSKLQTQTIMLSRLHATSDLLRRTARIQQLTKRLPNTELLKAASLLRELDELCRDVDLSGLEILEEDHRLIKTETNRVEKEARQMLNQGLNNLNHSQVNTGLQVFQNLGKLEQEVNILTEKAFKKAQQQTEKALDIQNFNQTSSTDRSSKSKGPGRVTGSMYPGNVTNFRNSLWTAIENLLYNVIFNLCSQMAMVQKVLCNIKGINSDSSKHSETAIIFWDQMNGMITSQLSLAAQNSSFIKQALEGEYPKLLRLHLDLHKRLEADTLTTNIYPNSGDCGHQFETAYLSKSVARLFDSIHSMFSTEGPPSTEQVDNLMRTITNELSVSLVEESLSLTVARNIGKAVRLFCLKGEHMLAVGGDASQVIEPPTNGQALNVSIANIAFYLVSQIQRVMNNMAASLSTAPLSEINKALGNADNLTHIILNPIITSINDAIESIILTMHQEDFNKVESSPAVSLYMRELQSFLGRAALNYLAPFQHQQIISSSCIEVASRCIELFLRHASLVRPVSAAGRIKLAIDMKQIETAVSPLCKQLSELGRTYRLLRSFRPLIETSPEEVAECNLLGELIPHSLALMSLFNRAPPEIPSPHQSANWSVARLSQWLDGHRSEKERLELLSGALQKYQQTVRQQNKDNFHPIYPIMINILEKGLEYINNNTSASLKIQI</sequence>
<keyword evidence="4" id="KW-0472">Membrane</keyword>
<dbReference type="Pfam" id="PF10392">
    <property type="entry name" value="COG5_N"/>
    <property type="match status" value="1"/>
</dbReference>
<dbReference type="Pfam" id="PF20649">
    <property type="entry name" value="COG5_C"/>
    <property type="match status" value="1"/>
</dbReference>
<reference evidence="8" key="1">
    <citation type="submission" date="2015-12" db="EMBL/GenBank/DDBJ databases">
        <title>De novo transcriptome assembly of four potential Pierce s Disease insect vectors from Arizona vineyards.</title>
        <authorList>
            <person name="Tassone E.E."/>
        </authorList>
    </citation>
    <scope>NUCLEOTIDE SEQUENCE</scope>
</reference>
<keyword evidence="3" id="KW-0333">Golgi apparatus</keyword>
<dbReference type="InterPro" id="IPR019465">
    <property type="entry name" value="Cog5"/>
</dbReference>
<comment type="subcellular location">
    <subcellularLocation>
        <location evidence="1">Golgi apparatus membrane</location>
        <topology evidence="1">Peripheral membrane protein</topology>
    </subcellularLocation>
</comment>
<evidence type="ECO:0000259" key="6">
    <source>
        <dbReference type="Pfam" id="PF10392"/>
    </source>
</evidence>
<evidence type="ECO:0000256" key="5">
    <source>
        <dbReference type="SAM" id="MobiDB-lite"/>
    </source>
</evidence>
<feature type="domain" description="Conserved oligomeric Golgi complex subunit 5 helical" evidence="7">
    <location>
        <begin position="167"/>
        <end position="367"/>
    </location>
</feature>
<dbReference type="GO" id="GO:0017119">
    <property type="term" value="C:Golgi transport complex"/>
    <property type="evidence" value="ECO:0007669"/>
    <property type="project" value="InterPro"/>
</dbReference>
<evidence type="ECO:0000313" key="8">
    <source>
        <dbReference type="EMBL" id="JAS26410.1"/>
    </source>
</evidence>
<accession>A0A1B6DLB9</accession>
<dbReference type="InterPro" id="IPR049176">
    <property type="entry name" value="COG5_N"/>
</dbReference>
<dbReference type="InterPro" id="IPR048485">
    <property type="entry name" value="COG5_helical"/>
</dbReference>
<organism evidence="8">
    <name type="scientific">Clastoptera arizonana</name>
    <name type="common">Arizona spittle bug</name>
    <dbReference type="NCBI Taxonomy" id="38151"/>
    <lineage>
        <taxon>Eukaryota</taxon>
        <taxon>Metazoa</taxon>
        <taxon>Ecdysozoa</taxon>
        <taxon>Arthropoda</taxon>
        <taxon>Hexapoda</taxon>
        <taxon>Insecta</taxon>
        <taxon>Pterygota</taxon>
        <taxon>Neoptera</taxon>
        <taxon>Paraneoptera</taxon>
        <taxon>Hemiptera</taxon>
        <taxon>Auchenorrhyncha</taxon>
        <taxon>Cercopoidea</taxon>
        <taxon>Clastopteridae</taxon>
        <taxon>Clastoptera</taxon>
    </lineage>
</organism>
<gene>
    <name evidence="8" type="ORF">g.15520</name>
</gene>
<protein>
    <recommendedName>
        <fullName evidence="2">Conserved oligomeric Golgi complex subunit 5</fullName>
    </recommendedName>
</protein>
<dbReference type="PANTHER" id="PTHR13228">
    <property type="entry name" value="CONSERVED OLIGOMERIC GOLGI COMPLEX COMPONENT 5"/>
    <property type="match status" value="1"/>
</dbReference>
<feature type="region of interest" description="Disordered" evidence="5">
    <location>
        <begin position="243"/>
        <end position="268"/>
    </location>
</feature>
<name>A0A1B6DLB9_9HEMI</name>
<dbReference type="AlphaFoldDB" id="A0A1B6DLB9"/>
<evidence type="ECO:0000256" key="1">
    <source>
        <dbReference type="ARBA" id="ARBA00004395"/>
    </source>
</evidence>
<evidence type="ECO:0000256" key="2">
    <source>
        <dbReference type="ARBA" id="ARBA00020974"/>
    </source>
</evidence>
<feature type="compositionally biased region" description="Polar residues" evidence="5">
    <location>
        <begin position="243"/>
        <end position="255"/>
    </location>
</feature>
<dbReference type="EMBL" id="GEDC01010888">
    <property type="protein sequence ID" value="JAS26410.1"/>
    <property type="molecule type" value="Transcribed_RNA"/>
</dbReference>